<keyword evidence="10" id="KW-1185">Reference proteome</keyword>
<keyword evidence="3" id="KW-1003">Cell membrane</keyword>
<dbReference type="Pfam" id="PF00528">
    <property type="entry name" value="BPD_transp_1"/>
    <property type="match status" value="1"/>
</dbReference>
<feature type="domain" description="ABC transmembrane type-1" evidence="8">
    <location>
        <begin position="1"/>
        <end position="89"/>
    </location>
</feature>
<proteinExistence type="inferred from homology"/>
<dbReference type="EMBL" id="CP115149">
    <property type="protein sequence ID" value="WBL37518.1"/>
    <property type="molecule type" value="Genomic_DNA"/>
</dbReference>
<dbReference type="PANTHER" id="PTHR43744">
    <property type="entry name" value="ABC TRANSPORTER PERMEASE PROTEIN MG189-RELATED-RELATED"/>
    <property type="match status" value="1"/>
</dbReference>
<evidence type="ECO:0000256" key="3">
    <source>
        <dbReference type="ARBA" id="ARBA00022475"/>
    </source>
</evidence>
<evidence type="ECO:0000256" key="6">
    <source>
        <dbReference type="ARBA" id="ARBA00023136"/>
    </source>
</evidence>
<dbReference type="Gene3D" id="1.10.3720.10">
    <property type="entry name" value="MetI-like"/>
    <property type="match status" value="1"/>
</dbReference>
<evidence type="ECO:0000256" key="2">
    <source>
        <dbReference type="ARBA" id="ARBA00022448"/>
    </source>
</evidence>
<accession>A0ABY7MEJ2</accession>
<dbReference type="CDD" id="cd06261">
    <property type="entry name" value="TM_PBP2"/>
    <property type="match status" value="1"/>
</dbReference>
<keyword evidence="5 7" id="KW-1133">Transmembrane helix</keyword>
<evidence type="ECO:0000256" key="7">
    <source>
        <dbReference type="RuleBase" id="RU363032"/>
    </source>
</evidence>
<dbReference type="Proteomes" id="UP001212803">
    <property type="component" value="Chromosome"/>
</dbReference>
<reference evidence="9 10" key="1">
    <citation type="journal article" date="2023" name="ISME J.">
        <title>Thermophilic Dehalococcoidia with unusual traits shed light on an unexpected past.</title>
        <authorList>
            <person name="Palmer M."/>
            <person name="Covington J.K."/>
            <person name="Zhou E.M."/>
            <person name="Thomas S.C."/>
            <person name="Habib N."/>
            <person name="Seymour C.O."/>
            <person name="Lai D."/>
            <person name="Johnston J."/>
            <person name="Hashimi A."/>
            <person name="Jiao J.Y."/>
            <person name="Muok A.R."/>
            <person name="Liu L."/>
            <person name="Xian W.D."/>
            <person name="Zhi X.Y."/>
            <person name="Li M.M."/>
            <person name="Silva L.P."/>
            <person name="Bowen B.P."/>
            <person name="Louie K."/>
            <person name="Briegel A."/>
            <person name="Pett-Ridge J."/>
            <person name="Weber P.K."/>
            <person name="Tocheva E.I."/>
            <person name="Woyke T."/>
            <person name="Northen T.R."/>
            <person name="Mayali X."/>
            <person name="Li W.J."/>
            <person name="Hedlund B.P."/>
        </authorList>
    </citation>
    <scope>NUCLEOTIDE SEQUENCE [LARGE SCALE GENOMIC DNA]</scope>
    <source>
        <strain evidence="9 10">YIM 72310</strain>
    </source>
</reference>
<protein>
    <submittedName>
        <fullName evidence="9">Carbohydrate ABC transporter permease</fullName>
    </submittedName>
</protein>
<comment type="subcellular location">
    <subcellularLocation>
        <location evidence="1 7">Cell membrane</location>
        <topology evidence="1 7">Multi-pass membrane protein</topology>
    </subcellularLocation>
</comment>
<feature type="transmembrane region" description="Helical" evidence="7">
    <location>
        <begin position="68"/>
        <end position="89"/>
    </location>
</feature>
<evidence type="ECO:0000256" key="4">
    <source>
        <dbReference type="ARBA" id="ARBA00022692"/>
    </source>
</evidence>
<dbReference type="SUPFAM" id="SSF161098">
    <property type="entry name" value="MetI-like"/>
    <property type="match status" value="1"/>
</dbReference>
<dbReference type="PROSITE" id="PS50928">
    <property type="entry name" value="ABC_TM1"/>
    <property type="match status" value="1"/>
</dbReference>
<evidence type="ECO:0000313" key="10">
    <source>
        <dbReference type="Proteomes" id="UP001212803"/>
    </source>
</evidence>
<evidence type="ECO:0000259" key="8">
    <source>
        <dbReference type="PROSITE" id="PS50928"/>
    </source>
</evidence>
<evidence type="ECO:0000313" key="9">
    <source>
        <dbReference type="EMBL" id="WBL37518.1"/>
    </source>
</evidence>
<comment type="similarity">
    <text evidence="7">Belongs to the binding-protein-dependent transport system permease family.</text>
</comment>
<feature type="transmembrane region" description="Helical" evidence="7">
    <location>
        <begin position="9"/>
        <end position="32"/>
    </location>
</feature>
<organism evidence="9 10">
    <name type="scientific">Tepidiforma flava</name>
    <dbReference type="NCBI Taxonomy" id="3004094"/>
    <lineage>
        <taxon>Bacteria</taxon>
        <taxon>Bacillati</taxon>
        <taxon>Chloroflexota</taxon>
        <taxon>Tepidiformia</taxon>
        <taxon>Tepidiformales</taxon>
        <taxon>Tepidiformaceae</taxon>
        <taxon>Tepidiforma</taxon>
    </lineage>
</organism>
<dbReference type="InterPro" id="IPR000515">
    <property type="entry name" value="MetI-like"/>
</dbReference>
<keyword evidence="4 7" id="KW-0812">Transmembrane</keyword>
<dbReference type="InterPro" id="IPR035906">
    <property type="entry name" value="MetI-like_sf"/>
</dbReference>
<dbReference type="PANTHER" id="PTHR43744:SF13">
    <property type="entry name" value="SN-GLYCEROL-3-PHOSPHATE TRANSPORT INTEGRAL MEMBRANE PROTEIN ABC TRANSPORTER UGPE-RELATED"/>
    <property type="match status" value="1"/>
</dbReference>
<name>A0ABY7MEJ2_9CHLR</name>
<evidence type="ECO:0000256" key="5">
    <source>
        <dbReference type="ARBA" id="ARBA00022989"/>
    </source>
</evidence>
<evidence type="ECO:0000256" key="1">
    <source>
        <dbReference type="ARBA" id="ARBA00004651"/>
    </source>
</evidence>
<keyword evidence="2 7" id="KW-0813">Transport</keyword>
<sequence>MDGAGHLRMLWSIVLPMSRPALVTFALISIVAKWNDYLWPLLVTNNDRHMTLPVGLTQLQHSEGSSEWGVVMAGAVMVITPVLLIFLWAQRHIVEGLTAGSVKG</sequence>
<keyword evidence="6 7" id="KW-0472">Membrane</keyword>
<gene>
    <name evidence="9" type="ORF">O0235_02855</name>
</gene>